<dbReference type="SUPFAM" id="SSF55856">
    <property type="entry name" value="Cytochrome b5-like heme/steroid binding domain"/>
    <property type="match status" value="1"/>
</dbReference>
<dbReference type="Proteomes" id="UP001338582">
    <property type="component" value="Chromosome 6"/>
</dbReference>
<evidence type="ECO:0000256" key="5">
    <source>
        <dbReference type="SAM" id="MobiDB-lite"/>
    </source>
</evidence>
<feature type="compositionally biased region" description="Polar residues" evidence="5">
    <location>
        <begin position="1"/>
        <end position="22"/>
    </location>
</feature>
<dbReference type="InterPro" id="IPR001199">
    <property type="entry name" value="Cyt_B5-like_heme/steroid-bd"/>
</dbReference>
<dbReference type="PROSITE" id="PS00191">
    <property type="entry name" value="CYTOCHROME_B5_1"/>
    <property type="match status" value="1"/>
</dbReference>
<dbReference type="InterPro" id="IPR051872">
    <property type="entry name" value="Cytochrome_b5/Flavoprotein_Rdt"/>
</dbReference>
<dbReference type="GeneID" id="88175646"/>
<dbReference type="GO" id="GO:0046872">
    <property type="term" value="F:metal ion binding"/>
    <property type="evidence" value="ECO:0007669"/>
    <property type="project" value="UniProtKB-UniRule"/>
</dbReference>
<gene>
    <name evidence="7" type="ORF">PUMCH_004586</name>
</gene>
<dbReference type="Gene3D" id="3.10.120.10">
    <property type="entry name" value="Cytochrome b5-like heme/steroid binding domain"/>
    <property type="match status" value="1"/>
</dbReference>
<evidence type="ECO:0000313" key="8">
    <source>
        <dbReference type="Proteomes" id="UP001338582"/>
    </source>
</evidence>
<dbReference type="AlphaFoldDB" id="A0AAX4HF62"/>
<dbReference type="InterPro" id="IPR036400">
    <property type="entry name" value="Cyt_B5-like_heme/steroid_sf"/>
</dbReference>
<protein>
    <recommendedName>
        <fullName evidence="6">Cytochrome b5 heme-binding domain-containing protein</fullName>
    </recommendedName>
</protein>
<evidence type="ECO:0000256" key="4">
    <source>
        <dbReference type="RuleBase" id="RU362121"/>
    </source>
</evidence>
<dbReference type="PRINTS" id="PR00363">
    <property type="entry name" value="CYTOCHROMEB5"/>
</dbReference>
<name>A0AAX4HF62_9ASCO</name>
<keyword evidence="2 4" id="KW-0479">Metal-binding</keyword>
<evidence type="ECO:0000259" key="6">
    <source>
        <dbReference type="PROSITE" id="PS50255"/>
    </source>
</evidence>
<dbReference type="SMART" id="SM01117">
    <property type="entry name" value="Cyt-b5"/>
    <property type="match status" value="1"/>
</dbReference>
<accession>A0AAX4HF62</accession>
<feature type="domain" description="Cytochrome b5 heme-binding" evidence="6">
    <location>
        <begin position="62"/>
        <end position="138"/>
    </location>
</feature>
<comment type="similarity">
    <text evidence="4">Belongs to the cytochrome b5 family.</text>
</comment>
<evidence type="ECO:0000256" key="3">
    <source>
        <dbReference type="ARBA" id="ARBA00023004"/>
    </source>
</evidence>
<dbReference type="PANTHER" id="PTHR46237:SF1">
    <property type="entry name" value="CYTOCHROME B5 REDUCTASE 4"/>
    <property type="match status" value="1"/>
</dbReference>
<dbReference type="GO" id="GO:0005737">
    <property type="term" value="C:cytoplasm"/>
    <property type="evidence" value="ECO:0007669"/>
    <property type="project" value="TreeGrafter"/>
</dbReference>
<dbReference type="GO" id="GO:0020037">
    <property type="term" value="F:heme binding"/>
    <property type="evidence" value="ECO:0007669"/>
    <property type="project" value="UniProtKB-UniRule"/>
</dbReference>
<dbReference type="FunFam" id="3.10.120.10:FF:000001">
    <property type="entry name" value="Cytochrome b5 reductase 4"/>
    <property type="match status" value="1"/>
</dbReference>
<dbReference type="GO" id="GO:0004128">
    <property type="term" value="F:cytochrome-b5 reductase activity, acting on NAD(P)H"/>
    <property type="evidence" value="ECO:0007669"/>
    <property type="project" value="TreeGrafter"/>
</dbReference>
<evidence type="ECO:0000256" key="1">
    <source>
        <dbReference type="ARBA" id="ARBA00022617"/>
    </source>
</evidence>
<dbReference type="RefSeq" id="XP_062879587.1">
    <property type="nucleotide sequence ID" value="XM_063023517.1"/>
</dbReference>
<feature type="region of interest" description="Disordered" evidence="5">
    <location>
        <begin position="1"/>
        <end position="39"/>
    </location>
</feature>
<dbReference type="PANTHER" id="PTHR46237">
    <property type="entry name" value="CYTOCHROME B5 REDUCTASE 4 FAMILY MEMBER"/>
    <property type="match status" value="1"/>
</dbReference>
<dbReference type="Pfam" id="PF00173">
    <property type="entry name" value="Cyt-b5"/>
    <property type="match status" value="1"/>
</dbReference>
<proteinExistence type="inferred from homology"/>
<dbReference type="InterPro" id="IPR018506">
    <property type="entry name" value="Cyt_B5_heme-BS"/>
</dbReference>
<organism evidence="7 8">
    <name type="scientific">Australozyma saopauloensis</name>
    <dbReference type="NCBI Taxonomy" id="291208"/>
    <lineage>
        <taxon>Eukaryota</taxon>
        <taxon>Fungi</taxon>
        <taxon>Dikarya</taxon>
        <taxon>Ascomycota</taxon>
        <taxon>Saccharomycotina</taxon>
        <taxon>Pichiomycetes</taxon>
        <taxon>Metschnikowiaceae</taxon>
        <taxon>Australozyma</taxon>
    </lineage>
</organism>
<sequence length="142" mass="15401">MFPSANSSQRAAGSLSTPSAASTRRKVALKPGHSPLDWAALTSKTPKHKLRGVAPSTPPAAFVQVPKSELKLHKTQDDCWTCINGKVFNITPYVDFHPGGVDEIMKCAGRDGTALFKKYHSWVNPDRLLESCMIGVIKPGDE</sequence>
<keyword evidence="3 4" id="KW-0408">Iron</keyword>
<evidence type="ECO:0000256" key="2">
    <source>
        <dbReference type="ARBA" id="ARBA00022723"/>
    </source>
</evidence>
<dbReference type="PROSITE" id="PS50255">
    <property type="entry name" value="CYTOCHROME_B5_2"/>
    <property type="match status" value="1"/>
</dbReference>
<dbReference type="KEGG" id="asau:88175646"/>
<reference evidence="7 8" key="1">
    <citation type="submission" date="2023-10" db="EMBL/GenBank/DDBJ databases">
        <title>Draft Genome Sequence of Candida saopaulonensis from a very Premature Infant with Sepsis.</title>
        <authorList>
            <person name="Ning Y."/>
            <person name="Dai R."/>
            <person name="Xiao M."/>
            <person name="Xu Y."/>
            <person name="Yan Q."/>
            <person name="Zhang L."/>
        </authorList>
    </citation>
    <scope>NUCLEOTIDE SEQUENCE [LARGE SCALE GENOMIC DNA]</scope>
    <source>
        <strain evidence="7 8">19XY460</strain>
    </source>
</reference>
<evidence type="ECO:0000313" key="7">
    <source>
        <dbReference type="EMBL" id="WPK27209.1"/>
    </source>
</evidence>
<keyword evidence="1 4" id="KW-0349">Heme</keyword>
<dbReference type="EMBL" id="CP138899">
    <property type="protein sequence ID" value="WPK27209.1"/>
    <property type="molecule type" value="Genomic_DNA"/>
</dbReference>
<keyword evidence="8" id="KW-1185">Reference proteome</keyword>